<protein>
    <submittedName>
        <fullName evidence="1">Uncharacterized protein</fullName>
    </submittedName>
</protein>
<dbReference type="AlphaFoldDB" id="A0A0A9GQN7"/>
<evidence type="ECO:0000313" key="1">
    <source>
        <dbReference type="EMBL" id="JAE25709.1"/>
    </source>
</evidence>
<dbReference type="EMBL" id="GBRH01172187">
    <property type="protein sequence ID" value="JAE25709.1"/>
    <property type="molecule type" value="Transcribed_RNA"/>
</dbReference>
<reference evidence="1" key="2">
    <citation type="journal article" date="2015" name="Data Brief">
        <title>Shoot transcriptome of the giant reed, Arundo donax.</title>
        <authorList>
            <person name="Barrero R.A."/>
            <person name="Guerrero F.D."/>
            <person name="Moolhuijzen P."/>
            <person name="Goolsby J.A."/>
            <person name="Tidwell J."/>
            <person name="Bellgard S.E."/>
            <person name="Bellgard M.I."/>
        </authorList>
    </citation>
    <scope>NUCLEOTIDE SEQUENCE</scope>
    <source>
        <tissue evidence="1">Shoot tissue taken approximately 20 cm above the soil surface</tissue>
    </source>
</reference>
<organism evidence="1">
    <name type="scientific">Arundo donax</name>
    <name type="common">Giant reed</name>
    <name type="synonym">Donax arundinaceus</name>
    <dbReference type="NCBI Taxonomy" id="35708"/>
    <lineage>
        <taxon>Eukaryota</taxon>
        <taxon>Viridiplantae</taxon>
        <taxon>Streptophyta</taxon>
        <taxon>Embryophyta</taxon>
        <taxon>Tracheophyta</taxon>
        <taxon>Spermatophyta</taxon>
        <taxon>Magnoliopsida</taxon>
        <taxon>Liliopsida</taxon>
        <taxon>Poales</taxon>
        <taxon>Poaceae</taxon>
        <taxon>PACMAD clade</taxon>
        <taxon>Arundinoideae</taxon>
        <taxon>Arundineae</taxon>
        <taxon>Arundo</taxon>
    </lineage>
</organism>
<name>A0A0A9GQN7_ARUDO</name>
<accession>A0A0A9GQN7</accession>
<reference evidence="1" key="1">
    <citation type="submission" date="2014-09" db="EMBL/GenBank/DDBJ databases">
        <authorList>
            <person name="Magalhaes I.L.F."/>
            <person name="Oliveira U."/>
            <person name="Santos F.R."/>
            <person name="Vidigal T.H.D.A."/>
            <person name="Brescovit A.D."/>
            <person name="Santos A.J."/>
        </authorList>
    </citation>
    <scope>NUCLEOTIDE SEQUENCE</scope>
    <source>
        <tissue evidence="1">Shoot tissue taken approximately 20 cm above the soil surface</tissue>
    </source>
</reference>
<sequence length="44" mass="4935">MLILYLVIALTLIGKNVTLQATVVLLTRFISLISLNYLNLCTVR</sequence>
<proteinExistence type="predicted"/>